<reference evidence="1" key="2">
    <citation type="submission" date="2020-08" db="EMBL/GenBank/DDBJ databases">
        <title>Plant Genome Project.</title>
        <authorList>
            <person name="Zhang R.-G."/>
        </authorList>
    </citation>
    <scope>NUCLEOTIDE SEQUENCE</scope>
    <source>
        <strain evidence="1">Huo1</strain>
        <tissue evidence="1">Leaf</tissue>
    </source>
</reference>
<reference evidence="1" key="1">
    <citation type="submission" date="2018-01" db="EMBL/GenBank/DDBJ databases">
        <authorList>
            <person name="Mao J.F."/>
        </authorList>
    </citation>
    <scope>NUCLEOTIDE SEQUENCE</scope>
    <source>
        <strain evidence="1">Huo1</strain>
        <tissue evidence="1">Leaf</tissue>
    </source>
</reference>
<evidence type="ECO:0000313" key="1">
    <source>
        <dbReference type="EMBL" id="KAG6397330.1"/>
    </source>
</evidence>
<sequence>MFTDLKPELFCNMETETQRRKLRIHSIFSNSNIDMHELPSEPYSSIRDMVLRFDKKVLQAAFKVDFYLLI</sequence>
<dbReference type="InterPro" id="IPR014710">
    <property type="entry name" value="RmlC-like_jellyroll"/>
</dbReference>
<comment type="caution">
    <text evidence="1">The sequence shown here is derived from an EMBL/GenBank/DDBJ whole genome shotgun (WGS) entry which is preliminary data.</text>
</comment>
<dbReference type="Gene3D" id="2.60.120.10">
    <property type="entry name" value="Jelly Rolls"/>
    <property type="match status" value="1"/>
</dbReference>
<organism evidence="1">
    <name type="scientific">Salvia splendens</name>
    <name type="common">Scarlet sage</name>
    <dbReference type="NCBI Taxonomy" id="180675"/>
    <lineage>
        <taxon>Eukaryota</taxon>
        <taxon>Viridiplantae</taxon>
        <taxon>Streptophyta</taxon>
        <taxon>Embryophyta</taxon>
        <taxon>Tracheophyta</taxon>
        <taxon>Spermatophyta</taxon>
        <taxon>Magnoliopsida</taxon>
        <taxon>eudicotyledons</taxon>
        <taxon>Gunneridae</taxon>
        <taxon>Pentapetalae</taxon>
        <taxon>asterids</taxon>
        <taxon>lamiids</taxon>
        <taxon>Lamiales</taxon>
        <taxon>Lamiaceae</taxon>
        <taxon>Nepetoideae</taxon>
        <taxon>Mentheae</taxon>
        <taxon>Salviinae</taxon>
        <taxon>Salvia</taxon>
        <taxon>Salvia subgen. Calosphace</taxon>
        <taxon>core Calosphace</taxon>
    </lineage>
</organism>
<protein>
    <submittedName>
        <fullName evidence="1">Uncharacterized protein</fullName>
    </submittedName>
</protein>
<dbReference type="Proteomes" id="UP000298416">
    <property type="component" value="Unassembled WGS sequence"/>
</dbReference>
<gene>
    <name evidence="1" type="ORF">SASPL_143496</name>
</gene>
<proteinExistence type="predicted"/>
<name>A0A8X8WM61_SALSN</name>
<accession>A0A8X8WM61</accession>
<keyword evidence="2" id="KW-1185">Reference proteome</keyword>
<evidence type="ECO:0000313" key="2">
    <source>
        <dbReference type="Proteomes" id="UP000298416"/>
    </source>
</evidence>
<dbReference type="AlphaFoldDB" id="A0A8X8WM61"/>
<dbReference type="EMBL" id="PNBA02000016">
    <property type="protein sequence ID" value="KAG6397330.1"/>
    <property type="molecule type" value="Genomic_DNA"/>
</dbReference>